<comment type="caution">
    <text evidence="4">The sequence shown here is derived from an EMBL/GenBank/DDBJ whole genome shotgun (WGS) entry which is preliminary data.</text>
</comment>
<dbReference type="PROSITE" id="PS51444">
    <property type="entry name" value="FH2"/>
    <property type="match status" value="1"/>
</dbReference>
<evidence type="ECO:0000313" key="4">
    <source>
        <dbReference type="EMBL" id="KAJ9577727.1"/>
    </source>
</evidence>
<feature type="coiled-coil region" evidence="1">
    <location>
        <begin position="45"/>
        <end position="72"/>
    </location>
</feature>
<dbReference type="AlphaFoldDB" id="A0AAD7ZCL9"/>
<dbReference type="Pfam" id="PF02181">
    <property type="entry name" value="FH2"/>
    <property type="match status" value="1"/>
</dbReference>
<feature type="domain" description="FH2" evidence="3">
    <location>
        <begin position="1"/>
        <end position="158"/>
    </location>
</feature>
<dbReference type="PANTHER" id="PTHR46345:SF8">
    <property type="entry name" value="FORMIN 3, ISOFORM B"/>
    <property type="match status" value="1"/>
</dbReference>
<name>A0AAD7ZCL9_DIPPU</name>
<keyword evidence="1" id="KW-0175">Coiled coil</keyword>
<dbReference type="InterPro" id="IPR042201">
    <property type="entry name" value="FH2_Formin_sf"/>
</dbReference>
<keyword evidence="5" id="KW-1185">Reference proteome</keyword>
<proteinExistence type="predicted"/>
<accession>A0AAD7ZCL9</accession>
<evidence type="ECO:0000256" key="1">
    <source>
        <dbReference type="SAM" id="Coils"/>
    </source>
</evidence>
<dbReference type="EMBL" id="JASPKZ010009349">
    <property type="protein sequence ID" value="KAJ9577727.1"/>
    <property type="molecule type" value="Genomic_DNA"/>
</dbReference>
<evidence type="ECO:0000259" key="3">
    <source>
        <dbReference type="PROSITE" id="PS51444"/>
    </source>
</evidence>
<protein>
    <recommendedName>
        <fullName evidence="3">FH2 domain-containing protein</fullName>
    </recommendedName>
</protein>
<organism evidence="4 5">
    <name type="scientific">Diploptera punctata</name>
    <name type="common">Pacific beetle cockroach</name>
    <dbReference type="NCBI Taxonomy" id="6984"/>
    <lineage>
        <taxon>Eukaryota</taxon>
        <taxon>Metazoa</taxon>
        <taxon>Ecdysozoa</taxon>
        <taxon>Arthropoda</taxon>
        <taxon>Hexapoda</taxon>
        <taxon>Insecta</taxon>
        <taxon>Pterygota</taxon>
        <taxon>Neoptera</taxon>
        <taxon>Polyneoptera</taxon>
        <taxon>Dictyoptera</taxon>
        <taxon>Blattodea</taxon>
        <taxon>Blaberoidea</taxon>
        <taxon>Blaberidae</taxon>
        <taxon>Diplopterinae</taxon>
        <taxon>Diploptera</taxon>
    </lineage>
</organism>
<feature type="compositionally biased region" description="Basic and acidic residues" evidence="2">
    <location>
        <begin position="140"/>
        <end position="150"/>
    </location>
</feature>
<dbReference type="InterPro" id="IPR015425">
    <property type="entry name" value="FH2_Formin"/>
</dbReference>
<reference evidence="4" key="1">
    <citation type="journal article" date="2023" name="IScience">
        <title>Live-bearing cockroach genome reveals convergent evolutionary mechanisms linked to viviparity in insects and beyond.</title>
        <authorList>
            <person name="Fouks B."/>
            <person name="Harrison M.C."/>
            <person name="Mikhailova A.A."/>
            <person name="Marchal E."/>
            <person name="English S."/>
            <person name="Carruthers M."/>
            <person name="Jennings E.C."/>
            <person name="Chiamaka E.L."/>
            <person name="Frigard R.A."/>
            <person name="Pippel M."/>
            <person name="Attardo G.M."/>
            <person name="Benoit J.B."/>
            <person name="Bornberg-Bauer E."/>
            <person name="Tobe S.S."/>
        </authorList>
    </citation>
    <scope>NUCLEOTIDE SEQUENCE</scope>
    <source>
        <strain evidence="4">Stay&amp;Tobe</strain>
    </source>
</reference>
<sequence length="192" mass="21794">MDTQANKPNMTFLHYVVEVTMTQNKECLAFTNQLSDVTTVSRISVDNVESEVKKLSADVKRLRAQLLQDTDNIASHFSGFVDDAVMKVDDLAQKIFNCKKVTTRLAQYFCEDPNKFQPEECFSLLADFFLKVKKAVKENEERQKREEKAAQRATNPGKKNPKPVPGAQELTLVEMLMKEISTGGFKLRRNVG</sequence>
<evidence type="ECO:0000256" key="2">
    <source>
        <dbReference type="SAM" id="MobiDB-lite"/>
    </source>
</evidence>
<dbReference type="Proteomes" id="UP001233999">
    <property type="component" value="Unassembled WGS sequence"/>
</dbReference>
<feature type="region of interest" description="Disordered" evidence="2">
    <location>
        <begin position="140"/>
        <end position="166"/>
    </location>
</feature>
<evidence type="ECO:0000313" key="5">
    <source>
        <dbReference type="Proteomes" id="UP001233999"/>
    </source>
</evidence>
<gene>
    <name evidence="4" type="ORF">L9F63_005720</name>
</gene>
<dbReference type="Gene3D" id="1.20.58.2220">
    <property type="entry name" value="Formin, FH2 domain"/>
    <property type="match status" value="1"/>
</dbReference>
<dbReference type="PANTHER" id="PTHR46345">
    <property type="entry name" value="INVERTED FORMIN-2"/>
    <property type="match status" value="1"/>
</dbReference>
<reference evidence="4" key="2">
    <citation type="submission" date="2023-05" db="EMBL/GenBank/DDBJ databases">
        <authorList>
            <person name="Fouks B."/>
        </authorList>
    </citation>
    <scope>NUCLEOTIDE SEQUENCE</scope>
    <source>
        <strain evidence="4">Stay&amp;Tobe</strain>
        <tissue evidence="4">Testes</tissue>
    </source>
</reference>
<dbReference type="SUPFAM" id="SSF101447">
    <property type="entry name" value="Formin homology 2 domain (FH2 domain)"/>
    <property type="match status" value="1"/>
</dbReference>